<dbReference type="Proteomes" id="UP000187209">
    <property type="component" value="Unassembled WGS sequence"/>
</dbReference>
<feature type="coiled-coil region" evidence="1">
    <location>
        <begin position="286"/>
        <end position="320"/>
    </location>
</feature>
<sequence>MDYYMDISDIEIQEAMKYLEITSDDLIIRDKSYFQGNEKVQRLRYEHHLKRLKKLKKQLLNYINHEKSKKYPFDNISFNSERMETQESSFSKAKLKSKMDLSIQIKKENHRRKLLSSSMQKLLRKDFIEEKLKSEIEKKKIEEDHKREAVKMRIDNLLNQQKEKTRKLKEKLSRVSSRLGSISPQNRKFKSVQRSLSRLSNKNSSLDNLQIFHEKMLKSDQLHQSMLQEKQIKIADHNEKVHSTLKKHRSIREINEQSKLINIIGKSDYLDNHRYKKIKLITEKHAKKQKTIKEKVMKIKNNLEEESDKMLKRIRKLNNKQVSHKTKILYQLEELNKEKEYWSIRQHLRNEDARENLNRIMKSDMEKKKELIEKHLELNKKFETMKEIKEKNNQKIRYDAIQANQEFAKAKIMHVMIQKSSNPNYYSKVIEKIN</sequence>
<protein>
    <submittedName>
        <fullName evidence="2">Uncharacterized protein</fullName>
    </submittedName>
</protein>
<organism evidence="2 3">
    <name type="scientific">Stentor coeruleus</name>
    <dbReference type="NCBI Taxonomy" id="5963"/>
    <lineage>
        <taxon>Eukaryota</taxon>
        <taxon>Sar</taxon>
        <taxon>Alveolata</taxon>
        <taxon>Ciliophora</taxon>
        <taxon>Postciliodesmatophora</taxon>
        <taxon>Heterotrichea</taxon>
        <taxon>Heterotrichida</taxon>
        <taxon>Stentoridae</taxon>
        <taxon>Stentor</taxon>
    </lineage>
</organism>
<evidence type="ECO:0000313" key="3">
    <source>
        <dbReference type="Proteomes" id="UP000187209"/>
    </source>
</evidence>
<dbReference type="AlphaFoldDB" id="A0A1R2AN37"/>
<keyword evidence="3" id="KW-1185">Reference proteome</keyword>
<proteinExistence type="predicted"/>
<name>A0A1R2AN37_9CILI</name>
<gene>
    <name evidence="2" type="ORF">SteCoe_37386</name>
</gene>
<reference evidence="2 3" key="1">
    <citation type="submission" date="2016-11" db="EMBL/GenBank/DDBJ databases">
        <title>The macronuclear genome of Stentor coeruleus: a giant cell with tiny introns.</title>
        <authorList>
            <person name="Slabodnick M."/>
            <person name="Ruby J.G."/>
            <person name="Reiff S.B."/>
            <person name="Swart E.C."/>
            <person name="Gosai S."/>
            <person name="Prabakaran S."/>
            <person name="Witkowska E."/>
            <person name="Larue G.E."/>
            <person name="Fisher S."/>
            <person name="Freeman R.M."/>
            <person name="Gunawardena J."/>
            <person name="Chu W."/>
            <person name="Stover N.A."/>
            <person name="Gregory B.D."/>
            <person name="Nowacki M."/>
            <person name="Derisi J."/>
            <person name="Roy S.W."/>
            <person name="Marshall W.F."/>
            <person name="Sood P."/>
        </authorList>
    </citation>
    <scope>NUCLEOTIDE SEQUENCE [LARGE SCALE GENOMIC DNA]</scope>
    <source>
        <strain evidence="2">WM001</strain>
    </source>
</reference>
<comment type="caution">
    <text evidence="2">The sequence shown here is derived from an EMBL/GenBank/DDBJ whole genome shotgun (WGS) entry which is preliminary data.</text>
</comment>
<evidence type="ECO:0000313" key="2">
    <source>
        <dbReference type="EMBL" id="OMJ65944.1"/>
    </source>
</evidence>
<evidence type="ECO:0000256" key="1">
    <source>
        <dbReference type="SAM" id="Coils"/>
    </source>
</evidence>
<keyword evidence="1" id="KW-0175">Coiled coil</keyword>
<dbReference type="EMBL" id="MPUH01001877">
    <property type="protein sequence ID" value="OMJ65944.1"/>
    <property type="molecule type" value="Genomic_DNA"/>
</dbReference>
<accession>A0A1R2AN37</accession>
<feature type="coiled-coil region" evidence="1">
    <location>
        <begin position="147"/>
        <end position="178"/>
    </location>
</feature>